<evidence type="ECO:0000313" key="3">
    <source>
        <dbReference type="EMBL" id="TLU72456.1"/>
    </source>
</evidence>
<keyword evidence="4" id="KW-1185">Reference proteome</keyword>
<dbReference type="SUPFAM" id="SSF58104">
    <property type="entry name" value="Methyl-accepting chemotaxis protein (MCP) signaling domain"/>
    <property type="match status" value="1"/>
</dbReference>
<dbReference type="RefSeq" id="WP_138325918.1">
    <property type="nucleotide sequence ID" value="NZ_VCDI01000003.1"/>
</dbReference>
<feature type="domain" description="Methyl-accepting transducer" evidence="2">
    <location>
        <begin position="106"/>
        <end position="211"/>
    </location>
</feature>
<dbReference type="InterPro" id="IPR004089">
    <property type="entry name" value="MCPsignal_dom"/>
</dbReference>
<dbReference type="Gene3D" id="1.10.287.950">
    <property type="entry name" value="Methyl-accepting chemotaxis protein"/>
    <property type="match status" value="1"/>
</dbReference>
<sequence length="359" mass="38620">MIRTAIDRDATPVSDAAAMMLQKWLELSEVERRTFVALSRELIRSSDLVEVSTLDLSERFQDLAAIARGQVGQVDKIIGLAKSIEVDGEAVPIEDAMHQVEQVLVKVIGAILAVSKHAMRMVYALDQVAGDIEGSEQCVRQIDAINAKTRYLALNAAIEASRAGGAGGTFGVIAREMKDLSQEIATMSGAVNGRISAIRIGMQESHSVLREIATLDLSEHIMAKQQIDYLLVGIMAQNDAFKAALADTAQTSGDLTKTIGQLITGMQFQDRTKQHLAQVVDVLGVLQANTLALQEATITAVPRLAGASGVGHDWVERIVGKQTLGAAKHRMLTQLLSDRDTEVDIAAEAPAEASEIELF</sequence>
<protein>
    <submittedName>
        <fullName evidence="3">Methyl-accepting chemotaxis protein</fullName>
    </submittedName>
</protein>
<dbReference type="EMBL" id="VCDI01000003">
    <property type="protein sequence ID" value="TLU72456.1"/>
    <property type="molecule type" value="Genomic_DNA"/>
</dbReference>
<dbReference type="GO" id="GO:0016020">
    <property type="term" value="C:membrane"/>
    <property type="evidence" value="ECO:0007669"/>
    <property type="project" value="InterPro"/>
</dbReference>
<dbReference type="AlphaFoldDB" id="A0A5R9JAR0"/>
<organism evidence="3 4">
    <name type="scientific">Lichenicoccus roseus</name>
    <dbReference type="NCBI Taxonomy" id="2683649"/>
    <lineage>
        <taxon>Bacteria</taxon>
        <taxon>Pseudomonadati</taxon>
        <taxon>Pseudomonadota</taxon>
        <taxon>Alphaproteobacteria</taxon>
        <taxon>Acetobacterales</taxon>
        <taxon>Acetobacteraceae</taxon>
        <taxon>Lichenicoccus</taxon>
    </lineage>
</organism>
<evidence type="ECO:0000259" key="2">
    <source>
        <dbReference type="PROSITE" id="PS50111"/>
    </source>
</evidence>
<dbReference type="GO" id="GO:0007165">
    <property type="term" value="P:signal transduction"/>
    <property type="evidence" value="ECO:0007669"/>
    <property type="project" value="UniProtKB-KW"/>
</dbReference>
<proteinExistence type="predicted"/>
<dbReference type="PROSITE" id="PS50111">
    <property type="entry name" value="CHEMOTAXIS_TRANSDUC_2"/>
    <property type="match status" value="1"/>
</dbReference>
<comment type="caution">
    <text evidence="3">The sequence shown here is derived from an EMBL/GenBank/DDBJ whole genome shotgun (WGS) entry which is preliminary data.</text>
</comment>
<dbReference type="Pfam" id="PF00015">
    <property type="entry name" value="MCPsignal"/>
    <property type="match status" value="1"/>
</dbReference>
<keyword evidence="1" id="KW-0807">Transducer</keyword>
<accession>A0A5R9JAR0</accession>
<evidence type="ECO:0000313" key="4">
    <source>
        <dbReference type="Proteomes" id="UP000305654"/>
    </source>
</evidence>
<dbReference type="Proteomes" id="UP000305654">
    <property type="component" value="Unassembled WGS sequence"/>
</dbReference>
<gene>
    <name evidence="3" type="ORF">FE263_10325</name>
</gene>
<reference evidence="3 4" key="1">
    <citation type="submission" date="2019-05" db="EMBL/GenBank/DDBJ databases">
        <authorList>
            <person name="Pankratov T."/>
            <person name="Grouzdev D."/>
        </authorList>
    </citation>
    <scope>NUCLEOTIDE SEQUENCE [LARGE SCALE GENOMIC DNA]</scope>
    <source>
        <strain evidence="3 4">KEBCLARHB70R</strain>
    </source>
</reference>
<name>A0A5R9JAR0_9PROT</name>
<evidence type="ECO:0000256" key="1">
    <source>
        <dbReference type="PROSITE-ProRule" id="PRU00284"/>
    </source>
</evidence>
<dbReference type="OrthoDB" id="5292315at2"/>